<organism evidence="2 3">
    <name type="scientific">Leptospirillum ferriphilum</name>
    <dbReference type="NCBI Taxonomy" id="178606"/>
    <lineage>
        <taxon>Bacteria</taxon>
        <taxon>Pseudomonadati</taxon>
        <taxon>Nitrospirota</taxon>
        <taxon>Nitrospiria</taxon>
        <taxon>Nitrospirales</taxon>
        <taxon>Nitrospiraceae</taxon>
        <taxon>Leptospirillum</taxon>
    </lineage>
</organism>
<dbReference type="Proteomes" id="UP000029452">
    <property type="component" value="Unassembled WGS sequence"/>
</dbReference>
<feature type="compositionally biased region" description="Basic and acidic residues" evidence="1">
    <location>
        <begin position="27"/>
        <end position="39"/>
    </location>
</feature>
<comment type="caution">
    <text evidence="2">The sequence shown here is derived from an EMBL/GenBank/DDBJ whole genome shotgun (WGS) entry which is preliminary data.</text>
</comment>
<gene>
    <name evidence="2" type="ORF">LptCag_0040</name>
</gene>
<feature type="compositionally biased region" description="Polar residues" evidence="1">
    <location>
        <begin position="40"/>
        <end position="62"/>
    </location>
</feature>
<feature type="region of interest" description="Disordered" evidence="1">
    <location>
        <begin position="1"/>
        <end position="77"/>
    </location>
</feature>
<evidence type="ECO:0000256" key="1">
    <source>
        <dbReference type="SAM" id="MobiDB-lite"/>
    </source>
</evidence>
<proteinExistence type="predicted"/>
<dbReference type="AlphaFoldDB" id="A0A094WCP3"/>
<accession>A0A094WCP3</accession>
<sequence length="77" mass="8009">MTVDSSAPPSPPRRTPSRPLPFSGESKGSKDSGLGEHGSESGNSREGTRYGNPNGTRQNLLQGKSEEGVSLGPPDET</sequence>
<name>A0A094WCP3_9BACT</name>
<evidence type="ECO:0000313" key="3">
    <source>
        <dbReference type="Proteomes" id="UP000029452"/>
    </source>
</evidence>
<evidence type="ECO:0000313" key="2">
    <source>
        <dbReference type="EMBL" id="KGA93427.1"/>
    </source>
</evidence>
<dbReference type="EMBL" id="JPGK01000006">
    <property type="protein sequence ID" value="KGA93427.1"/>
    <property type="molecule type" value="Genomic_DNA"/>
</dbReference>
<reference evidence="2 3" key="1">
    <citation type="submission" date="2014-06" db="EMBL/GenBank/DDBJ databases">
        <title>Draft genome sequence of iron oxidizing acidophile Leptospirillum ferriphilum DSM14647.</title>
        <authorList>
            <person name="Cardenas J.P."/>
            <person name="Lazcano M."/>
            <person name="Ossandon F.J."/>
            <person name="Corbett M."/>
            <person name="Holmes D.S."/>
            <person name="Watkin E."/>
        </authorList>
    </citation>
    <scope>NUCLEOTIDE SEQUENCE [LARGE SCALE GENOMIC DNA]</scope>
    <source>
        <strain evidence="2 3">DSM 14647</strain>
    </source>
</reference>
<protein>
    <submittedName>
        <fullName evidence="2">Uncharacterized protein</fullName>
    </submittedName>
</protein>